<protein>
    <submittedName>
        <fullName evidence="1">Uncharacterized protein</fullName>
    </submittedName>
</protein>
<name>A0AAV8XMX6_9CUCU</name>
<accession>A0AAV8XMX6</accession>
<dbReference type="Proteomes" id="UP001162162">
    <property type="component" value="Unassembled WGS sequence"/>
</dbReference>
<dbReference type="AlphaFoldDB" id="A0AAV8XMX6"/>
<organism evidence="1 2">
    <name type="scientific">Aromia moschata</name>
    <dbReference type="NCBI Taxonomy" id="1265417"/>
    <lineage>
        <taxon>Eukaryota</taxon>
        <taxon>Metazoa</taxon>
        <taxon>Ecdysozoa</taxon>
        <taxon>Arthropoda</taxon>
        <taxon>Hexapoda</taxon>
        <taxon>Insecta</taxon>
        <taxon>Pterygota</taxon>
        <taxon>Neoptera</taxon>
        <taxon>Endopterygota</taxon>
        <taxon>Coleoptera</taxon>
        <taxon>Polyphaga</taxon>
        <taxon>Cucujiformia</taxon>
        <taxon>Chrysomeloidea</taxon>
        <taxon>Cerambycidae</taxon>
        <taxon>Cerambycinae</taxon>
        <taxon>Callichromatini</taxon>
        <taxon>Aromia</taxon>
    </lineage>
</organism>
<evidence type="ECO:0000313" key="2">
    <source>
        <dbReference type="Proteomes" id="UP001162162"/>
    </source>
</evidence>
<proteinExistence type="predicted"/>
<dbReference type="EMBL" id="JAPWTK010000446">
    <property type="protein sequence ID" value="KAJ8940245.1"/>
    <property type="molecule type" value="Genomic_DNA"/>
</dbReference>
<sequence length="79" mass="8886">MDTSKMKQSQSYYIVVSKTADYYHGPVDGLEANVDDIFEESDTERSNVGRTTDFMSDLKLNIDDPDGLLGMTSKTQKQL</sequence>
<keyword evidence="2" id="KW-1185">Reference proteome</keyword>
<reference evidence="1" key="1">
    <citation type="journal article" date="2023" name="Insect Mol. Biol.">
        <title>Genome sequencing provides insights into the evolution of gene families encoding plant cell wall-degrading enzymes in longhorned beetles.</title>
        <authorList>
            <person name="Shin N.R."/>
            <person name="Okamura Y."/>
            <person name="Kirsch R."/>
            <person name="Pauchet Y."/>
        </authorList>
    </citation>
    <scope>NUCLEOTIDE SEQUENCE</scope>
    <source>
        <strain evidence="1">AMC_N1</strain>
    </source>
</reference>
<evidence type="ECO:0000313" key="1">
    <source>
        <dbReference type="EMBL" id="KAJ8940245.1"/>
    </source>
</evidence>
<comment type="caution">
    <text evidence="1">The sequence shown here is derived from an EMBL/GenBank/DDBJ whole genome shotgun (WGS) entry which is preliminary data.</text>
</comment>
<gene>
    <name evidence="1" type="ORF">NQ318_016702</name>
</gene>